<gene>
    <name evidence="2" type="ORF">A2W18_01785</name>
</gene>
<evidence type="ECO:0000313" key="3">
    <source>
        <dbReference type="Proteomes" id="UP000179076"/>
    </source>
</evidence>
<dbReference type="EMBL" id="MFSP01000060">
    <property type="protein sequence ID" value="OGI67475.1"/>
    <property type="molecule type" value="Genomic_DNA"/>
</dbReference>
<protein>
    <recommendedName>
        <fullName evidence="1">Antitoxin FitA-like ribbon-helix-helix domain-containing protein</fullName>
    </recommendedName>
</protein>
<dbReference type="InterPro" id="IPR053853">
    <property type="entry name" value="FitA-like_RHH"/>
</dbReference>
<reference evidence="2 3" key="1">
    <citation type="journal article" date="2016" name="Nat. Commun.">
        <title>Thousands of microbial genomes shed light on interconnected biogeochemical processes in an aquifer system.</title>
        <authorList>
            <person name="Anantharaman K."/>
            <person name="Brown C.T."/>
            <person name="Hug L.A."/>
            <person name="Sharon I."/>
            <person name="Castelle C.J."/>
            <person name="Probst A.J."/>
            <person name="Thomas B.C."/>
            <person name="Singh A."/>
            <person name="Wilkins M.J."/>
            <person name="Karaoz U."/>
            <person name="Brodie E.L."/>
            <person name="Williams K.H."/>
            <person name="Hubbard S.S."/>
            <person name="Banfield J.F."/>
        </authorList>
    </citation>
    <scope>NUCLEOTIDE SEQUENCE [LARGE SCALE GENOMIC DNA]</scope>
</reference>
<dbReference type="Proteomes" id="UP000179076">
    <property type="component" value="Unassembled WGS sequence"/>
</dbReference>
<sequence length="78" mass="8977">MAQVLVRDLDDKVVERLKVRAQRRGRSLQVELKTILEQAASSDLDLERAKRLAAKLRRELAGRKHSDSGELQAEDRQR</sequence>
<dbReference type="GO" id="GO:0006355">
    <property type="term" value="P:regulation of DNA-templated transcription"/>
    <property type="evidence" value="ECO:0007669"/>
    <property type="project" value="InterPro"/>
</dbReference>
<dbReference type="InterPro" id="IPR013321">
    <property type="entry name" value="Arc_rbn_hlx_hlx"/>
</dbReference>
<proteinExistence type="predicted"/>
<evidence type="ECO:0000259" key="1">
    <source>
        <dbReference type="Pfam" id="PF22513"/>
    </source>
</evidence>
<dbReference type="SUPFAM" id="SSF47598">
    <property type="entry name" value="Ribbon-helix-helix"/>
    <property type="match status" value="1"/>
</dbReference>
<comment type="caution">
    <text evidence="2">The sequence shown here is derived from an EMBL/GenBank/DDBJ whole genome shotgun (WGS) entry which is preliminary data.</text>
</comment>
<accession>A0A1F6VD26</accession>
<name>A0A1F6VD26_9PROT</name>
<dbReference type="InterPro" id="IPR010985">
    <property type="entry name" value="Ribbon_hlx_hlx"/>
</dbReference>
<dbReference type="AlphaFoldDB" id="A0A1F6VD26"/>
<dbReference type="Gene3D" id="1.10.1220.10">
    <property type="entry name" value="Met repressor-like"/>
    <property type="match status" value="1"/>
</dbReference>
<organism evidence="2 3">
    <name type="scientific">Candidatus Muproteobacteria bacterium RBG_16_60_9</name>
    <dbReference type="NCBI Taxonomy" id="1817755"/>
    <lineage>
        <taxon>Bacteria</taxon>
        <taxon>Pseudomonadati</taxon>
        <taxon>Pseudomonadota</taxon>
        <taxon>Candidatus Muproteobacteria</taxon>
    </lineage>
</organism>
<feature type="domain" description="Antitoxin FitA-like ribbon-helix-helix" evidence="1">
    <location>
        <begin position="2"/>
        <end position="40"/>
    </location>
</feature>
<evidence type="ECO:0000313" key="2">
    <source>
        <dbReference type="EMBL" id="OGI67475.1"/>
    </source>
</evidence>
<dbReference type="Pfam" id="PF22513">
    <property type="entry name" value="FitA-like_RHH"/>
    <property type="match status" value="1"/>
</dbReference>